<name>A0A846XK25_9NOCA</name>
<evidence type="ECO:0000256" key="1">
    <source>
        <dbReference type="SAM" id="MobiDB-lite"/>
    </source>
</evidence>
<gene>
    <name evidence="2" type="ORF">HGA13_21565</name>
</gene>
<protein>
    <submittedName>
        <fullName evidence="2">Uncharacterized protein</fullName>
    </submittedName>
</protein>
<dbReference type="Proteomes" id="UP000565715">
    <property type="component" value="Unassembled WGS sequence"/>
</dbReference>
<accession>A0A846XK25</accession>
<organism evidence="2 3">
    <name type="scientific">Nocardia speluncae</name>
    <dbReference type="NCBI Taxonomy" id="419477"/>
    <lineage>
        <taxon>Bacteria</taxon>
        <taxon>Bacillati</taxon>
        <taxon>Actinomycetota</taxon>
        <taxon>Actinomycetes</taxon>
        <taxon>Mycobacteriales</taxon>
        <taxon>Nocardiaceae</taxon>
        <taxon>Nocardia</taxon>
    </lineage>
</organism>
<keyword evidence="3" id="KW-1185">Reference proteome</keyword>
<sequence length="49" mass="5287">MVASTTATDVLPAQVTTTRKIELADLTAAHRDAGHHRGRRLGPVTARHE</sequence>
<evidence type="ECO:0000313" key="2">
    <source>
        <dbReference type="EMBL" id="NKY35639.1"/>
    </source>
</evidence>
<reference evidence="2 3" key="1">
    <citation type="submission" date="2020-04" db="EMBL/GenBank/DDBJ databases">
        <title>MicrobeNet Type strains.</title>
        <authorList>
            <person name="Nicholson A.C."/>
        </authorList>
    </citation>
    <scope>NUCLEOTIDE SEQUENCE [LARGE SCALE GENOMIC DNA]</scope>
    <source>
        <strain evidence="2 3">DSM 45078</strain>
    </source>
</reference>
<dbReference type="EMBL" id="JAAXOO010000005">
    <property type="protein sequence ID" value="NKY35639.1"/>
    <property type="molecule type" value="Genomic_DNA"/>
</dbReference>
<feature type="region of interest" description="Disordered" evidence="1">
    <location>
        <begin position="27"/>
        <end position="49"/>
    </location>
</feature>
<evidence type="ECO:0000313" key="3">
    <source>
        <dbReference type="Proteomes" id="UP000565715"/>
    </source>
</evidence>
<dbReference type="RefSeq" id="WP_169812504.1">
    <property type="nucleotide sequence ID" value="NZ_JAAXOO010000005.1"/>
</dbReference>
<dbReference type="AlphaFoldDB" id="A0A846XK25"/>
<comment type="caution">
    <text evidence="2">The sequence shown here is derived from an EMBL/GenBank/DDBJ whole genome shotgun (WGS) entry which is preliminary data.</text>
</comment>
<proteinExistence type="predicted"/>